<dbReference type="SUPFAM" id="SSF55729">
    <property type="entry name" value="Acyl-CoA N-acyltransferases (Nat)"/>
    <property type="match status" value="1"/>
</dbReference>
<feature type="domain" description="N-acetyltransferase" evidence="1">
    <location>
        <begin position="60"/>
        <end position="165"/>
    </location>
</feature>
<reference evidence="2 3" key="1">
    <citation type="submission" date="2016-10" db="EMBL/GenBank/DDBJ databases">
        <authorList>
            <person name="de Groot N.N."/>
        </authorList>
    </citation>
    <scope>NUCLEOTIDE SEQUENCE [LARGE SCALE GENOMIC DNA]</scope>
    <source>
        <strain evidence="2 3">DSM 19938</strain>
    </source>
</reference>
<dbReference type="GO" id="GO:0016747">
    <property type="term" value="F:acyltransferase activity, transferring groups other than amino-acyl groups"/>
    <property type="evidence" value="ECO:0007669"/>
    <property type="project" value="InterPro"/>
</dbReference>
<keyword evidence="3" id="KW-1185">Reference proteome</keyword>
<dbReference type="Gene3D" id="3.40.630.30">
    <property type="match status" value="1"/>
</dbReference>
<dbReference type="InterPro" id="IPR000182">
    <property type="entry name" value="GNAT_dom"/>
</dbReference>
<proteinExistence type="predicted"/>
<evidence type="ECO:0000313" key="3">
    <source>
        <dbReference type="Proteomes" id="UP000199532"/>
    </source>
</evidence>
<keyword evidence="2" id="KW-0808">Transferase</keyword>
<dbReference type="Pfam" id="PF00583">
    <property type="entry name" value="Acetyltransf_1"/>
    <property type="match status" value="1"/>
</dbReference>
<sequence length="185" mass="21346">MNNTIEFTFARTDQEIDQILALQQLNLKTNISEAVKQDQGFLTVCHTRQQLELMSDATPQIIATVNENVIAFALAMLPSLGKLIPDLQPMFEICDNILWNGKLVSEYNYYVMGQVCVSEPFRGQGVFDRLYQTHKALYQPKFDLLVTEISTSNKRSQRAHERIGFETIHVHQDHVDEWNVVAWKF</sequence>
<dbReference type="AlphaFoldDB" id="A0A1H6WW22"/>
<dbReference type="Proteomes" id="UP000199532">
    <property type="component" value="Unassembled WGS sequence"/>
</dbReference>
<dbReference type="STRING" id="408657.SAMN04487995_3792"/>
<name>A0A1H6WW22_9BACT</name>
<dbReference type="RefSeq" id="WP_177197063.1">
    <property type="nucleotide sequence ID" value="NZ_FNXY01000005.1"/>
</dbReference>
<protein>
    <submittedName>
        <fullName evidence="2">Acetyltransferase (GNAT) family protein</fullName>
    </submittedName>
</protein>
<evidence type="ECO:0000313" key="2">
    <source>
        <dbReference type="EMBL" id="SEJ21099.1"/>
    </source>
</evidence>
<organism evidence="2 3">
    <name type="scientific">Dyadobacter koreensis</name>
    <dbReference type="NCBI Taxonomy" id="408657"/>
    <lineage>
        <taxon>Bacteria</taxon>
        <taxon>Pseudomonadati</taxon>
        <taxon>Bacteroidota</taxon>
        <taxon>Cytophagia</taxon>
        <taxon>Cytophagales</taxon>
        <taxon>Spirosomataceae</taxon>
        <taxon>Dyadobacter</taxon>
    </lineage>
</organism>
<gene>
    <name evidence="2" type="ORF">SAMN04487995_3792</name>
</gene>
<evidence type="ECO:0000259" key="1">
    <source>
        <dbReference type="Pfam" id="PF00583"/>
    </source>
</evidence>
<dbReference type="EMBL" id="FNXY01000005">
    <property type="protein sequence ID" value="SEJ21099.1"/>
    <property type="molecule type" value="Genomic_DNA"/>
</dbReference>
<accession>A0A1H6WW22</accession>
<dbReference type="InterPro" id="IPR016181">
    <property type="entry name" value="Acyl_CoA_acyltransferase"/>
</dbReference>